<dbReference type="RefSeq" id="WP_170226329.1">
    <property type="nucleotide sequence ID" value="NZ_VIVQ01000001.1"/>
</dbReference>
<evidence type="ECO:0000313" key="2">
    <source>
        <dbReference type="Proteomes" id="UP000318297"/>
    </source>
</evidence>
<sequence length="58" mass="6506">MTATADHTPFVVHASEVRMARALVRDLERRNEHVDPAVRHLARLHIPGEKPSSLDEAV</sequence>
<dbReference type="Proteomes" id="UP000318297">
    <property type="component" value="Unassembled WGS sequence"/>
</dbReference>
<dbReference type="EMBL" id="VIVQ01000001">
    <property type="protein sequence ID" value="TWE11620.1"/>
    <property type="molecule type" value="Genomic_DNA"/>
</dbReference>
<evidence type="ECO:0000313" key="1">
    <source>
        <dbReference type="EMBL" id="TWE11620.1"/>
    </source>
</evidence>
<reference evidence="1 2" key="1">
    <citation type="submission" date="2019-06" db="EMBL/GenBank/DDBJ databases">
        <title>Sequencing the genomes of 1000 actinobacteria strains.</title>
        <authorList>
            <person name="Klenk H.-P."/>
        </authorList>
    </citation>
    <scope>NUCLEOTIDE SEQUENCE [LARGE SCALE GENOMIC DNA]</scope>
    <source>
        <strain evidence="1 2">DSM 19560</strain>
    </source>
</reference>
<name>A0A561E7T3_9MICO</name>
<keyword evidence="2" id="KW-1185">Reference proteome</keyword>
<dbReference type="AlphaFoldDB" id="A0A561E7T3"/>
<organism evidence="1 2">
    <name type="scientific">Rudaeicoccus suwonensis</name>
    <dbReference type="NCBI Taxonomy" id="657409"/>
    <lineage>
        <taxon>Bacteria</taxon>
        <taxon>Bacillati</taxon>
        <taxon>Actinomycetota</taxon>
        <taxon>Actinomycetes</taxon>
        <taxon>Micrococcales</taxon>
        <taxon>Dermacoccaceae</taxon>
        <taxon>Rudaeicoccus</taxon>
    </lineage>
</organism>
<accession>A0A561E7T3</accession>
<comment type="caution">
    <text evidence="1">The sequence shown here is derived from an EMBL/GenBank/DDBJ whole genome shotgun (WGS) entry which is preliminary data.</text>
</comment>
<proteinExistence type="predicted"/>
<protein>
    <submittedName>
        <fullName evidence="1">Uncharacterized protein</fullName>
    </submittedName>
</protein>
<gene>
    <name evidence="1" type="ORF">BKA23_0399</name>
</gene>